<dbReference type="InterPro" id="IPR036736">
    <property type="entry name" value="ACP-like_sf"/>
</dbReference>
<dbReference type="Proteomes" id="UP000245765">
    <property type="component" value="Unassembled WGS sequence"/>
</dbReference>
<keyword evidence="3" id="KW-1185">Reference proteome</keyword>
<evidence type="ECO:0000313" key="3">
    <source>
        <dbReference type="Proteomes" id="UP000245765"/>
    </source>
</evidence>
<dbReference type="EMBL" id="QGNA01000004">
    <property type="protein sequence ID" value="PWS35955.1"/>
    <property type="molecule type" value="Genomic_DNA"/>
</dbReference>
<dbReference type="PROSITE" id="PS50075">
    <property type="entry name" value="CARRIER"/>
    <property type="match status" value="1"/>
</dbReference>
<dbReference type="AlphaFoldDB" id="A0A317FAX4"/>
<name>A0A317FAX4_9PROT</name>
<comment type="caution">
    <text evidence="2">The sequence shown here is derived from an EMBL/GenBank/DDBJ whole genome shotgun (WGS) entry which is preliminary data.</text>
</comment>
<reference evidence="3" key="1">
    <citation type="submission" date="2018-05" db="EMBL/GenBank/DDBJ databases">
        <authorList>
            <person name="Du Z."/>
            <person name="Wang X."/>
        </authorList>
    </citation>
    <scope>NUCLEOTIDE SEQUENCE [LARGE SCALE GENOMIC DNA]</scope>
    <source>
        <strain evidence="3">CQN31</strain>
    </source>
</reference>
<sequence length="81" mass="8703">MTRDETLALVADILGGIAPEADLSTVPGDADLREALDLDSMDILNFVAALHERTGHPIPEADYPKLLTLDGLATYFQAEAH</sequence>
<evidence type="ECO:0000259" key="1">
    <source>
        <dbReference type="PROSITE" id="PS50075"/>
    </source>
</evidence>
<dbReference type="RefSeq" id="WP_109872321.1">
    <property type="nucleotide sequence ID" value="NZ_QGNA01000004.1"/>
</dbReference>
<evidence type="ECO:0000313" key="2">
    <source>
        <dbReference type="EMBL" id="PWS35955.1"/>
    </source>
</evidence>
<dbReference type="InterPro" id="IPR009081">
    <property type="entry name" value="PP-bd_ACP"/>
</dbReference>
<proteinExistence type="predicted"/>
<gene>
    <name evidence="2" type="ORF">DFH01_20570</name>
</gene>
<dbReference type="OrthoDB" id="9810922at2"/>
<dbReference type="Gene3D" id="1.10.1200.10">
    <property type="entry name" value="ACP-like"/>
    <property type="match status" value="1"/>
</dbReference>
<dbReference type="Pfam" id="PF00550">
    <property type="entry name" value="PP-binding"/>
    <property type="match status" value="1"/>
</dbReference>
<organism evidence="2 3">
    <name type="scientific">Falsiroseomonas bella</name>
    <dbReference type="NCBI Taxonomy" id="2184016"/>
    <lineage>
        <taxon>Bacteria</taxon>
        <taxon>Pseudomonadati</taxon>
        <taxon>Pseudomonadota</taxon>
        <taxon>Alphaproteobacteria</taxon>
        <taxon>Acetobacterales</taxon>
        <taxon>Roseomonadaceae</taxon>
        <taxon>Falsiroseomonas</taxon>
    </lineage>
</organism>
<accession>A0A317FAX4</accession>
<feature type="domain" description="Carrier" evidence="1">
    <location>
        <begin position="4"/>
        <end position="80"/>
    </location>
</feature>
<dbReference type="SUPFAM" id="SSF47336">
    <property type="entry name" value="ACP-like"/>
    <property type="match status" value="1"/>
</dbReference>
<protein>
    <submittedName>
        <fullName evidence="2">Phosphopantetheine-binding protein</fullName>
    </submittedName>
</protein>